<dbReference type="InterPro" id="IPR006015">
    <property type="entry name" value="Universal_stress_UspA"/>
</dbReference>
<reference evidence="3" key="1">
    <citation type="journal article" date="2016" name="Proc. Natl. Acad. Sci. U.S.A.">
        <title>Lipid metabolic changes in an early divergent fungus govern the establishment of a mutualistic symbiosis with endobacteria.</title>
        <authorList>
            <person name="Lastovetsky O.A."/>
            <person name="Gaspar M.L."/>
            <person name="Mondo S.J."/>
            <person name="LaButti K.M."/>
            <person name="Sandor L."/>
            <person name="Grigoriev I.V."/>
            <person name="Henry S.A."/>
            <person name="Pawlowska T.E."/>
        </authorList>
    </citation>
    <scope>NUCLEOTIDE SEQUENCE [LARGE SCALE GENOMIC DNA]</scope>
    <source>
        <strain evidence="3">ATCC 52814</strain>
    </source>
</reference>
<feature type="compositionally biased region" description="Basic and acidic residues" evidence="1">
    <location>
        <begin position="25"/>
        <end position="37"/>
    </location>
</feature>
<keyword evidence="3" id="KW-0378">Hydrolase</keyword>
<name>A0A1X0RJF8_RHIZD</name>
<dbReference type="Proteomes" id="UP000242414">
    <property type="component" value="Unassembled WGS sequence"/>
</dbReference>
<dbReference type="InterPro" id="IPR014729">
    <property type="entry name" value="Rossmann-like_a/b/a_fold"/>
</dbReference>
<accession>A0A1X0RJF8</accession>
<dbReference type="PRINTS" id="PR01438">
    <property type="entry name" value="UNVRSLSTRESS"/>
</dbReference>
<feature type="domain" description="UspA" evidence="2">
    <location>
        <begin position="156"/>
        <end position="296"/>
    </location>
</feature>
<dbReference type="Pfam" id="PF00582">
    <property type="entry name" value="Usp"/>
    <property type="match status" value="1"/>
</dbReference>
<dbReference type="OrthoDB" id="843225at2759"/>
<dbReference type="Gene3D" id="3.40.50.620">
    <property type="entry name" value="HUPs"/>
    <property type="match status" value="1"/>
</dbReference>
<gene>
    <name evidence="3" type="ORF">BCV72DRAFT_300358</name>
</gene>
<evidence type="ECO:0000313" key="3">
    <source>
        <dbReference type="EMBL" id="ORE12028.1"/>
    </source>
</evidence>
<dbReference type="PANTHER" id="PTHR46100:SF4">
    <property type="entry name" value="USPA DOMAIN-CONTAINING PROTEIN"/>
    <property type="match status" value="1"/>
</dbReference>
<dbReference type="VEuPathDB" id="FungiDB:BCV72DRAFT_300358"/>
<dbReference type="SUPFAM" id="SSF52402">
    <property type="entry name" value="Adenine nucleotide alpha hydrolases-like"/>
    <property type="match status" value="1"/>
</dbReference>
<feature type="region of interest" description="Disordered" evidence="1">
    <location>
        <begin position="25"/>
        <end position="68"/>
    </location>
</feature>
<dbReference type="CDD" id="cd23659">
    <property type="entry name" value="USP_At3g01520-like"/>
    <property type="match status" value="1"/>
</dbReference>
<evidence type="ECO:0000259" key="2">
    <source>
        <dbReference type="Pfam" id="PF00582"/>
    </source>
</evidence>
<dbReference type="EMBL" id="KV921853">
    <property type="protein sequence ID" value="ORE12028.1"/>
    <property type="molecule type" value="Genomic_DNA"/>
</dbReference>
<dbReference type="GO" id="GO:0016787">
    <property type="term" value="F:hydrolase activity"/>
    <property type="evidence" value="ECO:0007669"/>
    <property type="project" value="UniProtKB-KW"/>
</dbReference>
<protein>
    <submittedName>
        <fullName evidence="3">Adenine nucleotide alpha hydrolases-like protein</fullName>
    </submittedName>
</protein>
<sequence>MNPSKDSANNYWDLDAMLAQEIQELNRDSPEDRRVKEAVIVSKPDPNRISPNDDDDSDEERPTHKNYYYYSDDDDYEDDLAIRDPELFKITESNRQIKLDENDTEKHTNSKLIRRPQELVFSEPPLLVSRDDYIGVTFHYGLSEDKKATRQPKRYMIMCDFGEESMYALKWGIGTLLRSGDEVHVASVVATDEEVESMSNEEKYRLWTELDHNSKRMISRVRTVMDEMLLYNIKIVVHSLAAQKIREALLDLICSSPSITMVVCGSRDRGSLKGILMGSVSTFLVHNSPVPVSVVRPLKKTKKAKSKQTAAQKLSQSVKNGQLKVDEMEGAALSINSYDGTIS</sequence>
<dbReference type="PANTHER" id="PTHR46100">
    <property type="entry name" value="IMP2'P"/>
    <property type="match status" value="1"/>
</dbReference>
<dbReference type="InterPro" id="IPR006016">
    <property type="entry name" value="UspA"/>
</dbReference>
<dbReference type="AlphaFoldDB" id="A0A1X0RJF8"/>
<proteinExistence type="predicted"/>
<evidence type="ECO:0000256" key="1">
    <source>
        <dbReference type="SAM" id="MobiDB-lite"/>
    </source>
</evidence>
<organism evidence="3">
    <name type="scientific">Rhizopus microsporus var. microsporus</name>
    <dbReference type="NCBI Taxonomy" id="86635"/>
    <lineage>
        <taxon>Eukaryota</taxon>
        <taxon>Fungi</taxon>
        <taxon>Fungi incertae sedis</taxon>
        <taxon>Mucoromycota</taxon>
        <taxon>Mucoromycotina</taxon>
        <taxon>Mucoromycetes</taxon>
        <taxon>Mucorales</taxon>
        <taxon>Mucorineae</taxon>
        <taxon>Rhizopodaceae</taxon>
        <taxon>Rhizopus</taxon>
    </lineage>
</organism>